<sequence>MKKLIVGLYASAFLFNSAFADLNVIADFGGESALRFYEPLQLQNSPEEIKVVNPNALPAEFHESDLLPIVSHSLKPGKVIPRQFNLPGMQPIFLVGVDELSKKWLAQRKSLLIKINAVGLVVNVDDYAKLQYIRQIVPEILLQPVSADDLAQRLNLSHYPVLITDKGLSQ</sequence>
<accession>A0A8E3MEJ8</accession>
<evidence type="ECO:0000313" key="1">
    <source>
        <dbReference type="EMBL" id="QDJ13960.1"/>
    </source>
</evidence>
<gene>
    <name evidence="1" type="ORF">CEP48_00225</name>
</gene>
<dbReference type="EMBL" id="CP022011">
    <property type="protein sequence ID" value="QDJ13960.1"/>
    <property type="molecule type" value="Genomic_DNA"/>
</dbReference>
<organism evidence="1 2">
    <name type="scientific">Mergibacter septicus</name>
    <dbReference type="NCBI Taxonomy" id="221402"/>
    <lineage>
        <taxon>Bacteria</taxon>
        <taxon>Pseudomonadati</taxon>
        <taxon>Pseudomonadota</taxon>
        <taxon>Gammaproteobacteria</taxon>
        <taxon>Pasteurellales</taxon>
        <taxon>Pasteurellaceae</taxon>
        <taxon>Mergibacter</taxon>
    </lineage>
</organism>
<dbReference type="Pfam" id="PF11072">
    <property type="entry name" value="DUF2859"/>
    <property type="match status" value="1"/>
</dbReference>
<proteinExistence type="predicted"/>
<dbReference type="NCBIfam" id="TIGR03765">
    <property type="entry name" value="ICE_PFL_4695"/>
    <property type="match status" value="1"/>
</dbReference>
<reference evidence="1" key="1">
    <citation type="submission" date="2017-06" db="EMBL/GenBank/DDBJ databases">
        <title>Genome sequencing of pathogenic and non-pathogenic strains within Bisgaard taxon 40.</title>
        <authorList>
            <person name="Ladner J.T."/>
            <person name="Lovett S.P."/>
            <person name="Koroleva G."/>
            <person name="Lorch J.M."/>
        </authorList>
    </citation>
    <scope>NUCLEOTIDE SEQUENCE</scope>
    <source>
        <strain evidence="1">27576-1-I1</strain>
    </source>
</reference>
<keyword evidence="2" id="KW-1185">Reference proteome</keyword>
<protein>
    <submittedName>
        <fullName evidence="1">Integrating conjugative element protein</fullName>
    </submittedName>
</protein>
<dbReference type="AlphaFoldDB" id="A0A8E3MEJ8"/>
<evidence type="ECO:0000313" key="2">
    <source>
        <dbReference type="Proteomes" id="UP000955338"/>
    </source>
</evidence>
<name>A0A8E3MEJ8_9PAST</name>
<dbReference type="RefSeq" id="WP_261921028.1">
    <property type="nucleotide sequence ID" value="NZ_CP022011.1"/>
</dbReference>
<dbReference type="InterPro" id="IPR021300">
    <property type="entry name" value="Integr_conj_element_PFL4695"/>
</dbReference>
<dbReference type="Proteomes" id="UP000955338">
    <property type="component" value="Chromosome"/>
</dbReference>